<reference evidence="1 2" key="1">
    <citation type="submission" date="2021-12" db="EMBL/GenBank/DDBJ databases">
        <title>Discovery of the Pendulisporaceae a myxobacterial family with distinct sporulation behavior and unique specialized metabolism.</title>
        <authorList>
            <person name="Garcia R."/>
            <person name="Popoff A."/>
            <person name="Bader C.D."/>
            <person name="Loehr J."/>
            <person name="Walesch S."/>
            <person name="Walt C."/>
            <person name="Boldt J."/>
            <person name="Bunk B."/>
            <person name="Haeckl F.J.F.P.J."/>
            <person name="Gunesch A.P."/>
            <person name="Birkelbach J."/>
            <person name="Nuebel U."/>
            <person name="Pietschmann T."/>
            <person name="Bach T."/>
            <person name="Mueller R."/>
        </authorList>
    </citation>
    <scope>NUCLEOTIDE SEQUENCE [LARGE SCALE GENOMIC DNA]</scope>
    <source>
        <strain evidence="1 2">MSr11954</strain>
    </source>
</reference>
<dbReference type="InterPro" id="IPR037079">
    <property type="entry name" value="AF2212/PG0164-like_sf"/>
</dbReference>
<sequence>MSSKTFKATIFRDGSTCFIPIPFDPKPVFGKTRAPVKVTLNGYTYRSTIAAMGGPLCIPLRKSNREAAGLEGGETLDVTLELDTETREVKPPPELVKALRAAPPAWERWGELSYSHQREHVEAIEKAVKAETRIRRIASIVRELSAPAKKR</sequence>
<dbReference type="Pfam" id="PF08922">
    <property type="entry name" value="DUF1905"/>
    <property type="match status" value="1"/>
</dbReference>
<dbReference type="SUPFAM" id="SSF141694">
    <property type="entry name" value="AF2212/PG0164-like"/>
    <property type="match status" value="1"/>
</dbReference>
<dbReference type="Pfam" id="PF13376">
    <property type="entry name" value="OmdA"/>
    <property type="match status" value="1"/>
</dbReference>
<dbReference type="Proteomes" id="UP001370348">
    <property type="component" value="Chromosome"/>
</dbReference>
<protein>
    <submittedName>
        <fullName evidence="1">YdeI/OmpD-associated family protein</fullName>
    </submittedName>
</protein>
<gene>
    <name evidence="1" type="ORF">LZC94_30415</name>
</gene>
<dbReference type="RefSeq" id="WP_394821771.1">
    <property type="nucleotide sequence ID" value="NZ_CP089984.1"/>
</dbReference>
<dbReference type="EMBL" id="CP089984">
    <property type="protein sequence ID" value="WXB12155.1"/>
    <property type="molecule type" value="Genomic_DNA"/>
</dbReference>
<evidence type="ECO:0000313" key="1">
    <source>
        <dbReference type="EMBL" id="WXB12155.1"/>
    </source>
</evidence>
<name>A0ABZ2LN23_9BACT</name>
<dbReference type="InterPro" id="IPR015018">
    <property type="entry name" value="DUF1905"/>
</dbReference>
<proteinExistence type="predicted"/>
<accession>A0ABZ2LN23</accession>
<evidence type="ECO:0000313" key="2">
    <source>
        <dbReference type="Proteomes" id="UP001370348"/>
    </source>
</evidence>
<keyword evidence="2" id="KW-1185">Reference proteome</keyword>
<dbReference type="Gene3D" id="2.40.30.100">
    <property type="entry name" value="AF2212/PG0164-like"/>
    <property type="match status" value="1"/>
</dbReference>
<organism evidence="1 2">
    <name type="scientific">Pendulispora albinea</name>
    <dbReference type="NCBI Taxonomy" id="2741071"/>
    <lineage>
        <taxon>Bacteria</taxon>
        <taxon>Pseudomonadati</taxon>
        <taxon>Myxococcota</taxon>
        <taxon>Myxococcia</taxon>
        <taxon>Myxococcales</taxon>
        <taxon>Sorangiineae</taxon>
        <taxon>Pendulisporaceae</taxon>
        <taxon>Pendulispora</taxon>
    </lineage>
</organism>